<keyword evidence="4" id="KW-1185">Reference proteome</keyword>
<evidence type="ECO:0000256" key="1">
    <source>
        <dbReference type="SAM" id="Coils"/>
    </source>
</evidence>
<sequence length="362" mass="41556">MNKKIIMFITCAVFALIMSCDNHGNLKKIEEKNQGKENQKVNKNNQGGDLKGPQVKGFLEKALIEASSPIGGLLNKAPTLLANNHKEKSQESANNGGQERQKQNQEDNKKQEKEQQKQKVEVQVSEDKKVEKLEEAKGQEKENLQVQETQVQEQAEQKEKSEEEQVKQEEHLQVQTAEAEVEIEVEEEEEERGEGKRQKKEDGEIKYEIKVLTKKIDEINDNIDVIKRKSSYVEEIPLNPQEIIDKVTGPVYDDFTDDSKQAIYHTWGLMNEDEEGLPKLLKELGDTRSSLRTKLNIGNQKKVALQSDPKLKENVRVSEIESELNNLKSKLEEVKEYLKDQSHFETIKGYINDDSNRIDDDE</sequence>
<dbReference type="EMBL" id="JACHFG010000029">
    <property type="protein sequence ID" value="MBB6043633.1"/>
    <property type="molecule type" value="Genomic_DNA"/>
</dbReference>
<feature type="compositionally biased region" description="Basic and acidic residues" evidence="2">
    <location>
        <begin position="31"/>
        <end position="40"/>
    </location>
</feature>
<dbReference type="Proteomes" id="UP000555838">
    <property type="component" value="Unassembled WGS sequence"/>
</dbReference>
<feature type="compositionally biased region" description="Acidic residues" evidence="2">
    <location>
        <begin position="179"/>
        <end position="192"/>
    </location>
</feature>
<feature type="coiled-coil region" evidence="1">
    <location>
        <begin position="310"/>
        <end position="340"/>
    </location>
</feature>
<accession>A0ABR6PBI7</accession>
<protein>
    <submittedName>
        <fullName evidence="3">Uncharacterized protein</fullName>
    </submittedName>
</protein>
<evidence type="ECO:0000313" key="4">
    <source>
        <dbReference type="Proteomes" id="UP000555838"/>
    </source>
</evidence>
<dbReference type="RefSeq" id="WP_183221508.1">
    <property type="nucleotide sequence ID" value="NZ_CP179658.1"/>
</dbReference>
<feature type="compositionally biased region" description="Basic and acidic residues" evidence="2">
    <location>
        <begin position="99"/>
        <end position="143"/>
    </location>
</feature>
<name>A0ABR6PBI7_9SPIR</name>
<feature type="region of interest" description="Disordered" evidence="2">
    <location>
        <begin position="85"/>
        <end position="202"/>
    </location>
</feature>
<feature type="compositionally biased region" description="Basic and acidic residues" evidence="2">
    <location>
        <begin position="155"/>
        <end position="172"/>
    </location>
</feature>
<organism evidence="3 4">
    <name type="scientific">Borreliella yangtzensis</name>
    <dbReference type="NCBI Taxonomy" id="683292"/>
    <lineage>
        <taxon>Bacteria</taxon>
        <taxon>Pseudomonadati</taxon>
        <taxon>Spirochaetota</taxon>
        <taxon>Spirochaetia</taxon>
        <taxon>Spirochaetales</taxon>
        <taxon>Borreliaceae</taxon>
        <taxon>Borreliella</taxon>
    </lineage>
</organism>
<dbReference type="PROSITE" id="PS51257">
    <property type="entry name" value="PROKAR_LIPOPROTEIN"/>
    <property type="match status" value="1"/>
</dbReference>
<evidence type="ECO:0000313" key="3">
    <source>
        <dbReference type="EMBL" id="MBB6043633.1"/>
    </source>
</evidence>
<proteinExistence type="predicted"/>
<dbReference type="InterPro" id="IPR009618">
    <property type="entry name" value="Erp"/>
</dbReference>
<evidence type="ECO:0000256" key="2">
    <source>
        <dbReference type="SAM" id="MobiDB-lite"/>
    </source>
</evidence>
<gene>
    <name evidence="3" type="ORF">HNP68_001255</name>
</gene>
<comment type="caution">
    <text evidence="3">The sequence shown here is derived from an EMBL/GenBank/DDBJ whole genome shotgun (WGS) entry which is preliminary data.</text>
</comment>
<feature type="compositionally biased region" description="Basic and acidic residues" evidence="2">
    <location>
        <begin position="193"/>
        <end position="202"/>
    </location>
</feature>
<reference evidence="3 4" key="1">
    <citation type="submission" date="2020-08" db="EMBL/GenBank/DDBJ databases">
        <title>Genomic Encyclopedia of Type Strains, Phase IV (KMG-IV): sequencing the most valuable type-strain genomes for metagenomic binning, comparative biology and taxonomic classification.</title>
        <authorList>
            <person name="Goeker M."/>
        </authorList>
    </citation>
    <scope>NUCLEOTIDE SEQUENCE [LARGE SCALE GENOMIC DNA]</scope>
    <source>
        <strain evidence="3 4">DSM 24625</strain>
    </source>
</reference>
<keyword evidence="1" id="KW-0175">Coiled coil</keyword>
<dbReference type="Pfam" id="PF06780">
    <property type="entry name" value="Erp_C"/>
    <property type="match status" value="1"/>
</dbReference>
<feature type="compositionally biased region" description="Low complexity" evidence="2">
    <location>
        <begin position="145"/>
        <end position="154"/>
    </location>
</feature>
<feature type="region of interest" description="Disordered" evidence="2">
    <location>
        <begin position="31"/>
        <end position="53"/>
    </location>
</feature>